<dbReference type="InterPro" id="IPR002110">
    <property type="entry name" value="Ankyrin_rpt"/>
</dbReference>
<protein>
    <submittedName>
        <fullName evidence="4">Uncharacterized protein</fullName>
    </submittedName>
</protein>
<gene>
    <name evidence="4" type="ORF">EUGRSUZ_I01689</name>
</gene>
<dbReference type="OrthoDB" id="5314041at2759"/>
<dbReference type="PANTHER" id="PTHR24126:SF43">
    <property type="entry name" value="ANKYRIN REPEAT FAMILY PROTEIN"/>
    <property type="match status" value="1"/>
</dbReference>
<dbReference type="Gramene" id="KCW55881">
    <property type="protein sequence ID" value="KCW55881"/>
    <property type="gene ID" value="EUGRSUZ_I01689"/>
</dbReference>
<dbReference type="Pfam" id="PF13637">
    <property type="entry name" value="Ank_4"/>
    <property type="match status" value="1"/>
</dbReference>
<organism evidence="4">
    <name type="scientific">Eucalyptus grandis</name>
    <name type="common">Flooded gum</name>
    <dbReference type="NCBI Taxonomy" id="71139"/>
    <lineage>
        <taxon>Eukaryota</taxon>
        <taxon>Viridiplantae</taxon>
        <taxon>Streptophyta</taxon>
        <taxon>Embryophyta</taxon>
        <taxon>Tracheophyta</taxon>
        <taxon>Spermatophyta</taxon>
        <taxon>Magnoliopsida</taxon>
        <taxon>eudicotyledons</taxon>
        <taxon>Gunneridae</taxon>
        <taxon>Pentapetalae</taxon>
        <taxon>rosids</taxon>
        <taxon>malvids</taxon>
        <taxon>Myrtales</taxon>
        <taxon>Myrtaceae</taxon>
        <taxon>Myrtoideae</taxon>
        <taxon>Eucalypteae</taxon>
        <taxon>Eucalyptus</taxon>
    </lineage>
</organism>
<sequence>MPPTFLPLRWANTRDQWWCASPIECAAASGHYELVRELLHIDPNHLIELTSLRRIRRLEALWEEAGDAGRFRGIAEHRSRVARQLLQECDSKNRDSLVKGRYGIGGWLMYTAASAGDLGFVRELLERDPSLVLGEGEYGVTDILYAASRSGSLEVFRMVLDFTVSPRAFLSVTKIAGQGGVASVYKWEVMNRAVHAAARGGNLEILKELVAGDGRSDVLAYRDAHGSTLLHSAAGKGHVQVVEYLMKAFDMIDSTDHRGNLALHMAAYKGQLPTIQALISASPSSVLSTNKNGETLLHMAISGLQAPDFRRLDVQIETMKKFLSGEVFDVEDIINAKNNDGRTALHSAIIGNVHPKLVEILIAARGIDVNVPDEDGMSPLDWLKRRPRSASSDILIRKLVLAGGRMLGIQELSAREALPLEIKTHGNGTTSPGTTFRIADNEIFLHAGVWDTSDADGYRNSAGVNSCSFDSTDRNSSSCISERPGSASNISRRLKRFMWPAVRANKHDPGICNK</sequence>
<evidence type="ECO:0000256" key="2">
    <source>
        <dbReference type="ARBA" id="ARBA00023043"/>
    </source>
</evidence>
<dbReference type="AlphaFoldDB" id="A0A059AQB9"/>
<dbReference type="InterPro" id="IPR036770">
    <property type="entry name" value="Ankyrin_rpt-contain_sf"/>
</dbReference>
<dbReference type="OMA" id="RWHERED"/>
<dbReference type="InParanoid" id="A0A059AQB9"/>
<dbReference type="KEGG" id="egr:104419169"/>
<dbReference type="PROSITE" id="PS50297">
    <property type="entry name" value="ANK_REP_REGION"/>
    <property type="match status" value="1"/>
</dbReference>
<keyword evidence="1" id="KW-0677">Repeat</keyword>
<evidence type="ECO:0000313" key="4">
    <source>
        <dbReference type="EMBL" id="KCW55881.1"/>
    </source>
</evidence>
<dbReference type="STRING" id="71139.A0A059AQB9"/>
<accession>A0A059AQB9</accession>
<dbReference type="Gene3D" id="1.25.40.20">
    <property type="entry name" value="Ankyrin repeat-containing domain"/>
    <property type="match status" value="3"/>
</dbReference>
<dbReference type="Pfam" id="PF12796">
    <property type="entry name" value="Ank_2"/>
    <property type="match status" value="1"/>
</dbReference>
<dbReference type="SMART" id="SM00248">
    <property type="entry name" value="ANK"/>
    <property type="match status" value="8"/>
</dbReference>
<dbReference type="PROSITE" id="PS50088">
    <property type="entry name" value="ANK_REPEAT"/>
    <property type="match status" value="1"/>
</dbReference>
<dbReference type="PANTHER" id="PTHR24126">
    <property type="entry name" value="ANKYRIN REPEAT, PH AND SEC7 DOMAIN CONTAINING PROTEIN SECG-RELATED"/>
    <property type="match status" value="1"/>
</dbReference>
<reference evidence="4" key="1">
    <citation type="submission" date="2013-07" db="EMBL/GenBank/DDBJ databases">
        <title>The genome of Eucalyptus grandis.</title>
        <authorList>
            <person name="Schmutz J."/>
            <person name="Hayes R."/>
            <person name="Myburg A."/>
            <person name="Tuskan G."/>
            <person name="Grattapaglia D."/>
            <person name="Rokhsar D.S."/>
        </authorList>
    </citation>
    <scope>NUCLEOTIDE SEQUENCE</scope>
    <source>
        <tissue evidence="4">Leaf extractions</tissue>
    </source>
</reference>
<feature type="repeat" description="ANK" evidence="3">
    <location>
        <begin position="225"/>
        <end position="257"/>
    </location>
</feature>
<evidence type="ECO:0000256" key="1">
    <source>
        <dbReference type="ARBA" id="ARBA00022737"/>
    </source>
</evidence>
<evidence type="ECO:0000256" key="3">
    <source>
        <dbReference type="PROSITE-ProRule" id="PRU00023"/>
    </source>
</evidence>
<dbReference type="SUPFAM" id="SSF48403">
    <property type="entry name" value="Ankyrin repeat"/>
    <property type="match status" value="1"/>
</dbReference>
<dbReference type="eggNOG" id="KOG0504">
    <property type="taxonomic scope" value="Eukaryota"/>
</dbReference>
<keyword evidence="2 3" id="KW-0040">ANK repeat</keyword>
<dbReference type="EMBL" id="KK198761">
    <property type="protein sequence ID" value="KCW55881.1"/>
    <property type="molecule type" value="Genomic_DNA"/>
</dbReference>
<dbReference type="Pfam" id="PF13857">
    <property type="entry name" value="Ank_5"/>
    <property type="match status" value="1"/>
</dbReference>
<proteinExistence type="predicted"/>
<name>A0A059AQB9_EUCGR</name>